<dbReference type="GO" id="GO:0004373">
    <property type="term" value="F:alpha-1,4-glucan glucosyltransferase (UDP-glucose donor) activity"/>
    <property type="evidence" value="ECO:0007669"/>
    <property type="project" value="InterPro"/>
</dbReference>
<dbReference type="Gene3D" id="3.40.50.2000">
    <property type="entry name" value="Glycogen Phosphorylase B"/>
    <property type="match status" value="2"/>
</dbReference>
<evidence type="ECO:0000259" key="9">
    <source>
        <dbReference type="Pfam" id="PF00534"/>
    </source>
</evidence>
<dbReference type="GO" id="GO:0009011">
    <property type="term" value="F:alpha-1,4-glucan glucosyltransferase (ADP-glucose donor) activity"/>
    <property type="evidence" value="ECO:0007669"/>
    <property type="project" value="UniProtKB-UniRule"/>
</dbReference>
<dbReference type="KEGG" id="csaz:Cs308_0571"/>
<evidence type="ECO:0000256" key="5">
    <source>
        <dbReference type="ARBA" id="ARBA00022676"/>
    </source>
</evidence>
<dbReference type="NCBIfam" id="TIGR02095">
    <property type="entry name" value="glgA"/>
    <property type="match status" value="1"/>
</dbReference>
<evidence type="ECO:0000256" key="1">
    <source>
        <dbReference type="ARBA" id="ARBA00001478"/>
    </source>
</evidence>
<keyword evidence="7 8" id="KW-0320">Glycogen biosynthesis</keyword>
<feature type="domain" description="Glycosyl transferase family 1" evidence="9">
    <location>
        <begin position="295"/>
        <end position="430"/>
    </location>
</feature>
<dbReference type="PANTHER" id="PTHR46083:SF1">
    <property type="entry name" value="GLYCOGEN SYNTHASE 2-RELATED"/>
    <property type="match status" value="1"/>
</dbReference>
<evidence type="ECO:0000256" key="4">
    <source>
        <dbReference type="ARBA" id="ARBA00010281"/>
    </source>
</evidence>
<dbReference type="Pfam" id="PF00534">
    <property type="entry name" value="Glycos_transf_1"/>
    <property type="match status" value="1"/>
</dbReference>
<accession>A0A1A9HWD9</accession>
<dbReference type="Proteomes" id="UP000078162">
    <property type="component" value="Chromosome"/>
</dbReference>
<comment type="catalytic activity">
    <reaction evidence="1 8">
        <text>[(1-&gt;4)-alpha-D-glucosyl](n) + ADP-alpha-D-glucose = [(1-&gt;4)-alpha-D-glucosyl](n+1) + ADP + H(+)</text>
        <dbReference type="Rhea" id="RHEA:18189"/>
        <dbReference type="Rhea" id="RHEA-COMP:9584"/>
        <dbReference type="Rhea" id="RHEA-COMP:9587"/>
        <dbReference type="ChEBI" id="CHEBI:15378"/>
        <dbReference type="ChEBI" id="CHEBI:15444"/>
        <dbReference type="ChEBI" id="CHEBI:57498"/>
        <dbReference type="ChEBI" id="CHEBI:456216"/>
        <dbReference type="EC" id="2.4.1.21"/>
    </reaction>
</comment>
<evidence type="ECO:0000313" key="11">
    <source>
        <dbReference type="EMBL" id="ANH78741.1"/>
    </source>
</evidence>
<evidence type="ECO:0000256" key="6">
    <source>
        <dbReference type="ARBA" id="ARBA00022679"/>
    </source>
</evidence>
<keyword evidence="12" id="KW-1185">Reference proteome</keyword>
<dbReference type="EMBL" id="CP014639">
    <property type="protein sequence ID" value="ANH78741.1"/>
    <property type="molecule type" value="Genomic_DNA"/>
</dbReference>
<protein>
    <recommendedName>
        <fullName evidence="8">Glycogen synthase</fullName>
        <ecNumber evidence="8">2.4.1.21</ecNumber>
    </recommendedName>
    <alternativeName>
        <fullName evidence="8">Starch [bacterial glycogen] synthase</fullName>
    </alternativeName>
</protein>
<dbReference type="Pfam" id="PF08323">
    <property type="entry name" value="Glyco_transf_5"/>
    <property type="match status" value="1"/>
</dbReference>
<dbReference type="STRING" id="1806891.Cs308_0571"/>
<comment type="similarity">
    <text evidence="4 8">Belongs to the glycosyltransferase 1 family. Bacterial/plant glycogen synthase subfamily.</text>
</comment>
<gene>
    <name evidence="8" type="primary">glgA</name>
    <name evidence="11" type="ORF">Cs308_0571</name>
</gene>
<evidence type="ECO:0000256" key="2">
    <source>
        <dbReference type="ARBA" id="ARBA00002764"/>
    </source>
</evidence>
<sequence length="476" mass="53934">MRILQIAIEFAPILKVGGLADAVASLSKALGKHHEVEVILPYYPLIFNAVFPHVFSKRSFCYNFLGKQHASTISYLYEGLVLTIVKLDTQIELFSTKTIYSDNDILRFTAFATAVAAYIHEAEPADIVHLHDWHVALLAGLLKHPESTHYAKIIFTIHNFDYRGYCSTQLLAATRLDDFHLRNYQLFRDPQTSVMMKGGLYCSDYITTVSPTYAQEILDDYSDYEIHDALLAKSSVFSGILNGIDKHAWDPATDPSLAVNYDSSLLNQPEVLFTRKEENKAALYEKLGLCFAYSPLICIVSRIVEQKGPEFMKATILHAMENAYALVIIGTCYDKEILRQFSNLQESLANSSNIRLILDYNDPLARLTYAAADMICIPSHVEPCGLTQQIAMRYGTVPLVRKTGGLADTVISDVNGFTFSSTENFNEFWEMLNRAVMTYRYEPDIWFNLIEEGMLRPLELDIVAEHYENLYRSLLS</sequence>
<reference evidence="12" key="1">
    <citation type="submission" date="2016-03" db="EMBL/GenBank/DDBJ databases">
        <title>Culture-independent genomics supports pathogen discovery for uncultivable bacteria within the genus Chlamydia.</title>
        <authorList>
            <person name="Taylor-Brown A."/>
            <person name="Bachmann N.L."/>
            <person name="Borel N."/>
            <person name="Polkinghorne A."/>
        </authorList>
    </citation>
    <scope>NUCLEOTIDE SEQUENCE [LARGE SCALE GENOMIC DNA]</scope>
    <source>
        <strain evidence="12">2742-308</strain>
    </source>
</reference>
<evidence type="ECO:0000313" key="12">
    <source>
        <dbReference type="Proteomes" id="UP000078162"/>
    </source>
</evidence>
<proteinExistence type="inferred from homology"/>
<dbReference type="RefSeq" id="WP_066482297.1">
    <property type="nucleotide sequence ID" value="NZ_CP014639.1"/>
</dbReference>
<feature type="binding site" evidence="8">
    <location>
        <position position="15"/>
    </location>
    <ligand>
        <name>ADP-alpha-D-glucose</name>
        <dbReference type="ChEBI" id="CHEBI:57498"/>
    </ligand>
</feature>
<organism evidence="11 12">
    <name type="scientific">Candidatus Chlamydia sanziniae</name>
    <dbReference type="NCBI Taxonomy" id="1806891"/>
    <lineage>
        <taxon>Bacteria</taxon>
        <taxon>Pseudomonadati</taxon>
        <taxon>Chlamydiota</taxon>
        <taxon>Chlamydiia</taxon>
        <taxon>Chlamydiales</taxon>
        <taxon>Chlamydiaceae</taxon>
        <taxon>Chlamydia/Chlamydophila group</taxon>
        <taxon>Chlamydia</taxon>
    </lineage>
</organism>
<evidence type="ECO:0000259" key="10">
    <source>
        <dbReference type="Pfam" id="PF08323"/>
    </source>
</evidence>
<name>A0A1A9HWD9_9CHLA</name>
<evidence type="ECO:0000256" key="8">
    <source>
        <dbReference type="HAMAP-Rule" id="MF_00484"/>
    </source>
</evidence>
<dbReference type="CDD" id="cd03791">
    <property type="entry name" value="GT5_Glycogen_synthase_DULL1-like"/>
    <property type="match status" value="1"/>
</dbReference>
<evidence type="ECO:0000256" key="7">
    <source>
        <dbReference type="ARBA" id="ARBA00023056"/>
    </source>
</evidence>
<dbReference type="NCBIfam" id="NF001904">
    <property type="entry name" value="PRK00654.2-3"/>
    <property type="match status" value="1"/>
</dbReference>
<evidence type="ECO:0000256" key="3">
    <source>
        <dbReference type="ARBA" id="ARBA00004964"/>
    </source>
</evidence>
<keyword evidence="5 8" id="KW-0328">Glycosyltransferase</keyword>
<dbReference type="PANTHER" id="PTHR46083">
    <property type="match status" value="1"/>
</dbReference>
<dbReference type="InterPro" id="IPR001296">
    <property type="entry name" value="Glyco_trans_1"/>
</dbReference>
<dbReference type="HAMAP" id="MF_00484">
    <property type="entry name" value="Glycogen_synth"/>
    <property type="match status" value="1"/>
</dbReference>
<feature type="domain" description="Starch synthase catalytic" evidence="10">
    <location>
        <begin position="2"/>
        <end position="230"/>
    </location>
</feature>
<dbReference type="SUPFAM" id="SSF53756">
    <property type="entry name" value="UDP-Glycosyltransferase/glycogen phosphorylase"/>
    <property type="match status" value="1"/>
</dbReference>
<dbReference type="OrthoDB" id="9808590at2"/>
<dbReference type="InterPro" id="IPR013534">
    <property type="entry name" value="Starch_synth_cat_dom"/>
</dbReference>
<dbReference type="EC" id="2.4.1.21" evidence="8"/>
<dbReference type="AlphaFoldDB" id="A0A1A9HWD9"/>
<comment type="function">
    <text evidence="2 8">Synthesizes alpha-1,4-glucan chains using ADP-glucose.</text>
</comment>
<dbReference type="PATRIC" id="fig|1806891.3.peg.564"/>
<comment type="pathway">
    <text evidence="3 8">Glycan biosynthesis; glycogen biosynthesis.</text>
</comment>
<keyword evidence="6 8" id="KW-0808">Transferase</keyword>
<dbReference type="InterPro" id="IPR011835">
    <property type="entry name" value="GS/SS"/>
</dbReference>
<dbReference type="GO" id="GO:0005978">
    <property type="term" value="P:glycogen biosynthetic process"/>
    <property type="evidence" value="ECO:0007669"/>
    <property type="project" value="UniProtKB-UniRule"/>
</dbReference>
<dbReference type="UniPathway" id="UPA00164"/>